<dbReference type="OrthoDB" id="70228at2"/>
<dbReference type="Proteomes" id="UP000236569">
    <property type="component" value="Unassembled WGS sequence"/>
</dbReference>
<name>A0A2I9D308_9DEIO</name>
<protein>
    <submittedName>
        <fullName evidence="1">Uncharacterized protein</fullName>
    </submittedName>
</protein>
<dbReference type="EMBL" id="BFAG01000003">
    <property type="protein sequence ID" value="GBF04906.1"/>
    <property type="molecule type" value="Genomic_DNA"/>
</dbReference>
<comment type="caution">
    <text evidence="1">The sequence shown here is derived from an EMBL/GenBank/DDBJ whole genome shotgun (WGS) entry which is preliminary data.</text>
</comment>
<gene>
    <name evidence="1" type="ORF">DAERI_030072</name>
</gene>
<evidence type="ECO:0000313" key="2">
    <source>
        <dbReference type="Proteomes" id="UP000236569"/>
    </source>
</evidence>
<organism evidence="1 2">
    <name type="scientific">Deinococcus aerius</name>
    <dbReference type="NCBI Taxonomy" id="200253"/>
    <lineage>
        <taxon>Bacteria</taxon>
        <taxon>Thermotogati</taxon>
        <taxon>Deinococcota</taxon>
        <taxon>Deinococci</taxon>
        <taxon>Deinococcales</taxon>
        <taxon>Deinococcaceae</taxon>
        <taxon>Deinococcus</taxon>
    </lineage>
</organism>
<proteinExistence type="predicted"/>
<dbReference type="AlphaFoldDB" id="A0A2I9D308"/>
<keyword evidence="2" id="KW-1185">Reference proteome</keyword>
<evidence type="ECO:0000313" key="1">
    <source>
        <dbReference type="EMBL" id="GBF04906.1"/>
    </source>
</evidence>
<reference evidence="2" key="1">
    <citation type="submission" date="2018-01" db="EMBL/GenBank/DDBJ databases">
        <title>Draft Genome Sequence of the Radioresistant Bacterium Deinococcus aerius TR0125, Isolated from the Higher Atmosphere above Japan.</title>
        <authorList>
            <person name="Satoh K."/>
            <person name="Arai H."/>
            <person name="Sanzen T."/>
            <person name="Kawaguchi Y."/>
            <person name="Hayashi H."/>
            <person name="Yokobori S."/>
            <person name="Yamagishi A."/>
            <person name="Oono Y."/>
            <person name="Narumi I."/>
        </authorList>
    </citation>
    <scope>NUCLEOTIDE SEQUENCE [LARGE SCALE GENOMIC DNA]</scope>
    <source>
        <strain evidence="2">TR0125</strain>
    </source>
</reference>
<accession>A0A2I9D308</accession>
<sequence length="86" mass="9639">MLTLQGKYQVAQNKRLTIFAEPRARQSATLDLDIQALRSACDVGGGCCVVHVLTQHGPMLGTLTEKKPRKFSEWQFEGHLSFPPRE</sequence>
<dbReference type="RefSeq" id="WP_103128373.1">
    <property type="nucleotide sequence ID" value="NZ_BFAG01000003.1"/>
</dbReference>